<sequence length="1364" mass="146107">MGLARRSAANVIEGPDAVVEMAPALTEPLSQSKLSSSATSGASPRTGGVAEAGTSTSTADQQQQQQDQQSDQDQHQEVPSSGSAADSGTGTASTIPSESDLKEATNEDASVVDDIQNNNSGAAGSLLKIDPNSGKDLIELALEQLHRDATAAEPAAAAGEGGSGTIEETAEIPQAVIDQIAQAAAAAIGAGEEAVTASGGEPSSDLQQLDSQSSIISSSSTGAAMGLQKDYLKDNPDMEQMLGELASTSDMELLQVFKSLEGNPSGDGLCAELAGGLSLFNDVDVVNMYEEVAAVTTPPNKDRERLEMHAEIVKRQAQMQRKYDFLIRRLNKLQARYMGQHVSDEVAGLFEYSQRYWKKKDKEHAKGLSSTTISPTLLIPDIIPYQPPPPTTSSTTPSSEKLKPISANAMKTFAKRLEGIATTQCSTQTRRIYGNRYFQGTTGTPPELALSHAAFTATSSTIPKFEDLTIDQLEQSAGMLHAELKQVQHTIDSEATASSSGGESADEMVLYNNLNQQPLTIAKRAAWRWAKDRASVAARWTWLLAQISDLEYRIRQHNELHNKIKVNKGAVTLEDVPVQSVNGYRGTLPGNSKPLDDSYDAAATANPNGAYDQTGGSCRTRPFHRNGFRKRKLLQTANLHTISKKAARPSTVKCGCAWPLHPCALCTGRQDPTAPRDLPDTMPASDRVALLDPCFHPVLSFPEDVSHSVHFEAIMRIPDWQNKMIRCSAKALSKSLSNRTSGRGGGVGDGGASPPGVGQPGFFSSGDEGAGGGSGGAAVGGGHKKYGPDGKRKYNKHNKLHGSQELANHKLKKSKSKRNLLLASGNNSSGGSNRKSAGYPPVGGQYGPPGGFGATPGGTSSNKYYKSSSSKYRKQSLSSTSAAGGVGTSSGYSGSRYGTGAMVGSGGYEYLDPMQQDGAGSNSSRSKNSSPTPNHHRNEKRSRISYDIDNIVIHGMAAANKVEILPYKEIATPKWRVVGDNEPEDPDGLDNSANSEHLLNTSQLTKTDSGNSSAGISLTPPAPPPAAASVPPTDVTRSVSEGHELIVVPAIDEEDISDETILVKHERALLDERKKFQTYMKFPWSRPRANRRTDSRAESSGANTPDPTSPAPPTPHAELESNTSPACPSTPLVQHDSLELSEMSVINALNQSLNKKERRRTVSTKIVVKDEFRRSSTPDIKEFVPPYESLQFPLADDLYEEMVRTMPSDHLQLVEDAIVKLTRPNRPNNNLLLANRSTSGLNLAPASSGLVANPLSSNLSTTSTTLSATEATDLDEPLDENEEELLRAKKLERQRIMERLLQNSDERRMFSVGGGGGGVGGVREVLDDDDPMDDEETDTGESLFVEEDDPNDPEWYDRPGRGRT</sequence>
<evidence type="ECO:0000313" key="3">
    <source>
        <dbReference type="EMBL" id="JAV33432.1"/>
    </source>
</evidence>
<feature type="compositionally biased region" description="Low complexity" evidence="1">
    <location>
        <begin position="921"/>
        <end position="930"/>
    </location>
</feature>
<dbReference type="GO" id="GO:0035035">
    <property type="term" value="F:histone acetyltransferase binding"/>
    <property type="evidence" value="ECO:0007669"/>
    <property type="project" value="TreeGrafter"/>
</dbReference>
<dbReference type="PANTHER" id="PTHR22443:SF18">
    <property type="entry name" value="NON-SPECIFIC LETHAL 1, ISOFORM M"/>
    <property type="match status" value="1"/>
</dbReference>
<name>A0A1Q3G0W6_CULTA</name>
<feature type="region of interest" description="Disordered" evidence="1">
    <location>
        <begin position="194"/>
        <end position="221"/>
    </location>
</feature>
<protein>
    <recommendedName>
        <fullName evidence="2">PEHE domain-containing protein</fullName>
    </recommendedName>
</protein>
<dbReference type="GO" id="GO:0044545">
    <property type="term" value="C:NSL complex"/>
    <property type="evidence" value="ECO:0007669"/>
    <property type="project" value="TreeGrafter"/>
</dbReference>
<feature type="compositionally biased region" description="Gly residues" evidence="1">
    <location>
        <begin position="844"/>
        <end position="856"/>
    </location>
</feature>
<feature type="compositionally biased region" description="Gly residues" evidence="1">
    <location>
        <begin position="742"/>
        <end position="753"/>
    </location>
</feature>
<feature type="compositionally biased region" description="Low complexity" evidence="1">
    <location>
        <begin position="821"/>
        <end position="843"/>
    </location>
</feature>
<dbReference type="InterPro" id="IPR029332">
    <property type="entry name" value="PEHE_dom"/>
</dbReference>
<feature type="compositionally biased region" description="Basic and acidic residues" evidence="1">
    <location>
        <begin position="1355"/>
        <end position="1364"/>
    </location>
</feature>
<feature type="region of interest" description="Disordered" evidence="1">
    <location>
        <begin position="28"/>
        <end position="131"/>
    </location>
</feature>
<feature type="compositionally biased region" description="Low complexity" evidence="1">
    <location>
        <begin position="857"/>
        <end position="900"/>
    </location>
</feature>
<feature type="region of interest" description="Disordered" evidence="1">
    <location>
        <begin position="736"/>
        <end position="796"/>
    </location>
</feature>
<reference evidence="3" key="1">
    <citation type="submission" date="2017-01" db="EMBL/GenBank/DDBJ databases">
        <title>A deep insight into the sialotranscriptome of adult male and female Cluex tarsalis mosquitoes.</title>
        <authorList>
            <person name="Ribeiro J.M."/>
            <person name="Moreira F."/>
            <person name="Bernard K.A."/>
            <person name="Calvo E."/>
        </authorList>
    </citation>
    <scope>NUCLEOTIDE SEQUENCE</scope>
    <source>
        <strain evidence="3">Kern County</strain>
        <tissue evidence="3">Salivary glands</tissue>
    </source>
</reference>
<dbReference type="EMBL" id="GFDL01001613">
    <property type="protein sequence ID" value="JAV33432.1"/>
    <property type="molecule type" value="Transcribed_RNA"/>
</dbReference>
<feature type="compositionally biased region" description="Gly residues" evidence="1">
    <location>
        <begin position="768"/>
        <end position="781"/>
    </location>
</feature>
<feature type="region of interest" description="Disordered" evidence="1">
    <location>
        <begin position="821"/>
        <end position="943"/>
    </location>
</feature>
<feature type="compositionally biased region" description="Acidic residues" evidence="1">
    <location>
        <begin position="1326"/>
        <end position="1354"/>
    </location>
</feature>
<organism evidence="3">
    <name type="scientific">Culex tarsalis</name>
    <name type="common">Encephalitis mosquito</name>
    <dbReference type="NCBI Taxonomy" id="7177"/>
    <lineage>
        <taxon>Eukaryota</taxon>
        <taxon>Metazoa</taxon>
        <taxon>Ecdysozoa</taxon>
        <taxon>Arthropoda</taxon>
        <taxon>Hexapoda</taxon>
        <taxon>Insecta</taxon>
        <taxon>Pterygota</taxon>
        <taxon>Neoptera</taxon>
        <taxon>Endopterygota</taxon>
        <taxon>Diptera</taxon>
        <taxon>Nematocera</taxon>
        <taxon>Culicoidea</taxon>
        <taxon>Culicidae</taxon>
        <taxon>Culicinae</taxon>
        <taxon>Culicini</taxon>
        <taxon>Culex</taxon>
        <taxon>Culex</taxon>
    </lineage>
</organism>
<feature type="compositionally biased region" description="Low complexity" evidence="1">
    <location>
        <begin position="1256"/>
        <end position="1269"/>
    </location>
</feature>
<feature type="region of interest" description="Disordered" evidence="1">
    <location>
        <begin position="1308"/>
        <end position="1364"/>
    </location>
</feature>
<evidence type="ECO:0000256" key="1">
    <source>
        <dbReference type="SAM" id="MobiDB-lite"/>
    </source>
</evidence>
<feature type="compositionally biased region" description="Low complexity" evidence="1">
    <location>
        <begin position="203"/>
        <end position="220"/>
    </location>
</feature>
<feature type="compositionally biased region" description="Polar residues" evidence="1">
    <location>
        <begin position="1004"/>
        <end position="1016"/>
    </location>
</feature>
<feature type="compositionally biased region" description="Low complexity" evidence="1">
    <location>
        <begin position="28"/>
        <end position="47"/>
    </location>
</feature>
<feature type="compositionally biased region" description="Low complexity" evidence="1">
    <location>
        <begin position="754"/>
        <end position="767"/>
    </location>
</feature>
<feature type="region of interest" description="Disordered" evidence="1">
    <location>
        <begin position="1256"/>
        <end position="1280"/>
    </location>
</feature>
<evidence type="ECO:0000259" key="2">
    <source>
        <dbReference type="SMART" id="SM01300"/>
    </source>
</evidence>
<dbReference type="SMART" id="SM01300">
    <property type="entry name" value="PEHE"/>
    <property type="match status" value="1"/>
</dbReference>
<feature type="compositionally biased region" description="Low complexity" evidence="1">
    <location>
        <begin position="60"/>
        <end position="71"/>
    </location>
</feature>
<feature type="region of interest" description="Disordered" evidence="1">
    <location>
        <begin position="1004"/>
        <end position="1037"/>
    </location>
</feature>
<dbReference type="PANTHER" id="PTHR22443">
    <property type="entry name" value="NON-SPECIFIC LETHAL 1, ISOFORM M"/>
    <property type="match status" value="1"/>
</dbReference>
<feature type="domain" description="PEHE" evidence="2">
    <location>
        <begin position="970"/>
        <end position="1176"/>
    </location>
</feature>
<feature type="compositionally biased region" description="Gly residues" evidence="1">
    <location>
        <begin position="1312"/>
        <end position="1321"/>
    </location>
</feature>
<accession>A0A1Q3G0W6</accession>
<proteinExistence type="predicted"/>
<feature type="compositionally biased region" description="Low complexity" evidence="1">
    <location>
        <begin position="80"/>
        <end position="94"/>
    </location>
</feature>
<feature type="region of interest" description="Disordered" evidence="1">
    <location>
        <begin position="1084"/>
        <end position="1132"/>
    </location>
</feature>
<dbReference type="InterPro" id="IPR026180">
    <property type="entry name" value="NSL1"/>
</dbReference>